<evidence type="ECO:0000313" key="2">
    <source>
        <dbReference type="EMBL" id="RVD91449.1"/>
    </source>
</evidence>
<proteinExistence type="predicted"/>
<protein>
    <submittedName>
        <fullName evidence="2">Uncharacterized protein</fullName>
    </submittedName>
</protein>
<keyword evidence="3" id="KW-1185">Reference proteome</keyword>
<dbReference type="VEuPathDB" id="MicrosporidiaDB:TUBRATIS_21020"/>
<reference evidence="2 3" key="1">
    <citation type="submission" date="2018-10" db="EMBL/GenBank/DDBJ databases">
        <title>Draft genome sequence of the microsporidian Tubulinosema ratisbonensis.</title>
        <authorList>
            <person name="Polonais V."/>
            <person name="Peyretaillade E."/>
            <person name="Niehus S."/>
            <person name="Wawrzyniak I."/>
            <person name="Franchet A."/>
            <person name="Gaspin C."/>
            <person name="Reichstadt M."/>
            <person name="Belser C."/>
            <person name="Labadie K."/>
            <person name="Delbac F."/>
            <person name="Ferrandon D."/>
        </authorList>
    </citation>
    <scope>NUCLEOTIDE SEQUENCE [LARGE SCALE GENOMIC DNA]</scope>
    <source>
        <strain evidence="2 3">Franzen</strain>
    </source>
</reference>
<evidence type="ECO:0000256" key="1">
    <source>
        <dbReference type="SAM" id="SignalP"/>
    </source>
</evidence>
<feature type="chain" id="PRO_5019080512" evidence="1">
    <location>
        <begin position="18"/>
        <end position="344"/>
    </location>
</feature>
<accession>A0A437AK03</accession>
<organism evidence="2 3">
    <name type="scientific">Tubulinosema ratisbonensis</name>
    <dbReference type="NCBI Taxonomy" id="291195"/>
    <lineage>
        <taxon>Eukaryota</taxon>
        <taxon>Fungi</taxon>
        <taxon>Fungi incertae sedis</taxon>
        <taxon>Microsporidia</taxon>
        <taxon>Tubulinosematoidea</taxon>
        <taxon>Tubulinosematidae</taxon>
        <taxon>Tubulinosema</taxon>
    </lineage>
</organism>
<comment type="caution">
    <text evidence="2">The sequence shown here is derived from an EMBL/GenBank/DDBJ whole genome shotgun (WGS) entry which is preliminary data.</text>
</comment>
<dbReference type="EMBL" id="RCSS01000518">
    <property type="protein sequence ID" value="RVD91449.1"/>
    <property type="molecule type" value="Genomic_DNA"/>
</dbReference>
<feature type="signal peptide" evidence="1">
    <location>
        <begin position="1"/>
        <end position="17"/>
    </location>
</feature>
<evidence type="ECO:0000313" key="3">
    <source>
        <dbReference type="Proteomes" id="UP000282876"/>
    </source>
</evidence>
<gene>
    <name evidence="2" type="ORF">TUBRATIS_21020</name>
</gene>
<dbReference type="AlphaFoldDB" id="A0A437AK03"/>
<name>A0A437AK03_9MICR</name>
<dbReference type="Proteomes" id="UP000282876">
    <property type="component" value="Unassembled WGS sequence"/>
</dbReference>
<sequence length="344" mass="37425">MMDGMIVLLLNIHLILSRDTGIPRCFRNNLCSSSSSDSEILCISSSSSNEIGLEVSSSSSSSSSEIGNCDLRAVVKSILFIENASLQDLISEVKGLFLTLKAESKKLLSAINEEILSGSLNCLDTLENSTIGSVIDSFNGLIPLIKEIVNNGLLTFETSNLDFIAGTRIEMNNYIVFLQAIVLPADLQTLVRNNLIGPYAVLNSLLDSVVSNSNQLISQTSISIMDKISAVILGEKEQLIIRLSRFFNDAVDCITNSINIPLSKASTSFEESLKKQGEAVVNRITKLIGCTEQQILFILYNCFPTLANKTIVPQILPRQSCLSPNPCNFSNSATTNEIGVNLRF</sequence>
<keyword evidence="1" id="KW-0732">Signal</keyword>